<evidence type="ECO:0000313" key="6">
    <source>
        <dbReference type="EMBL" id="NEL53928.1"/>
    </source>
</evidence>
<dbReference type="PANTHER" id="PTHR30137">
    <property type="entry name" value="LUCIFERASE-LIKE MONOOXYGENASE"/>
    <property type="match status" value="1"/>
</dbReference>
<reference evidence="6 7" key="1">
    <citation type="submission" date="2020-02" db="EMBL/GenBank/DDBJ databases">
        <title>The whole genome sequence of CPCC 205119.</title>
        <authorList>
            <person name="Jiang Z."/>
        </authorList>
    </citation>
    <scope>NUCLEOTIDE SEQUENCE [LARGE SCALE GENOMIC DNA]</scope>
    <source>
        <strain evidence="6 7">CPCC 205119</strain>
    </source>
</reference>
<evidence type="ECO:0000259" key="5">
    <source>
        <dbReference type="Pfam" id="PF00296"/>
    </source>
</evidence>
<comment type="similarity">
    <text evidence="1">Belongs to the bacterial luciferase oxidoreductase family.</text>
</comment>
<organism evidence="6 7">
    <name type="scientific">Goekera deserti</name>
    <dbReference type="NCBI Taxonomy" id="2497753"/>
    <lineage>
        <taxon>Bacteria</taxon>
        <taxon>Bacillati</taxon>
        <taxon>Actinomycetota</taxon>
        <taxon>Actinomycetes</taxon>
        <taxon>Geodermatophilales</taxon>
        <taxon>Geodermatophilaceae</taxon>
        <taxon>Goekera</taxon>
    </lineage>
</organism>
<keyword evidence="2" id="KW-0285">Flavoprotein</keyword>
<keyword evidence="7" id="KW-1185">Reference proteome</keyword>
<dbReference type="GO" id="GO:0005829">
    <property type="term" value="C:cytosol"/>
    <property type="evidence" value="ECO:0007669"/>
    <property type="project" value="TreeGrafter"/>
</dbReference>
<evidence type="ECO:0000256" key="4">
    <source>
        <dbReference type="ARBA" id="ARBA00023033"/>
    </source>
</evidence>
<feature type="domain" description="Luciferase-like" evidence="5">
    <location>
        <begin position="35"/>
        <end position="343"/>
    </location>
</feature>
<dbReference type="AlphaFoldDB" id="A0A7K3WBT8"/>
<dbReference type="GO" id="GO:0004497">
    <property type="term" value="F:monooxygenase activity"/>
    <property type="evidence" value="ECO:0007669"/>
    <property type="project" value="UniProtKB-KW"/>
</dbReference>
<dbReference type="InterPro" id="IPR050766">
    <property type="entry name" value="Bact_Lucif_Oxidored"/>
</dbReference>
<keyword evidence="4" id="KW-0503">Monooxygenase</keyword>
<proteinExistence type="inferred from homology"/>
<name>A0A7K3WBT8_9ACTN</name>
<protein>
    <submittedName>
        <fullName evidence="6">LLM class flavin-dependent oxidoreductase</fullName>
    </submittedName>
</protein>
<dbReference type="Pfam" id="PF00296">
    <property type="entry name" value="Bac_luciferase"/>
    <property type="match status" value="1"/>
</dbReference>
<dbReference type="InterPro" id="IPR011251">
    <property type="entry name" value="Luciferase-like_dom"/>
</dbReference>
<keyword evidence="3" id="KW-0560">Oxidoreductase</keyword>
<dbReference type="Proteomes" id="UP000470470">
    <property type="component" value="Unassembled WGS sequence"/>
</dbReference>
<dbReference type="Gene3D" id="3.20.20.30">
    <property type="entry name" value="Luciferase-like domain"/>
    <property type="match status" value="1"/>
</dbReference>
<evidence type="ECO:0000256" key="3">
    <source>
        <dbReference type="ARBA" id="ARBA00023002"/>
    </source>
</evidence>
<accession>A0A7K3WBT8</accession>
<dbReference type="InterPro" id="IPR036661">
    <property type="entry name" value="Luciferase-like_sf"/>
</dbReference>
<evidence type="ECO:0000256" key="1">
    <source>
        <dbReference type="ARBA" id="ARBA00010426"/>
    </source>
</evidence>
<dbReference type="EMBL" id="JAAGWK010000010">
    <property type="protein sequence ID" value="NEL53928.1"/>
    <property type="molecule type" value="Genomic_DNA"/>
</dbReference>
<dbReference type="SUPFAM" id="SSF51679">
    <property type="entry name" value="Bacterial luciferase-like"/>
    <property type="match status" value="1"/>
</dbReference>
<dbReference type="RefSeq" id="WP_162392722.1">
    <property type="nucleotide sequence ID" value="NZ_JAABOZ010000002.1"/>
</dbReference>
<dbReference type="GO" id="GO:0016705">
    <property type="term" value="F:oxidoreductase activity, acting on paired donors, with incorporation or reduction of molecular oxygen"/>
    <property type="evidence" value="ECO:0007669"/>
    <property type="project" value="InterPro"/>
</dbReference>
<evidence type="ECO:0000256" key="2">
    <source>
        <dbReference type="ARBA" id="ARBA00022630"/>
    </source>
</evidence>
<gene>
    <name evidence="6" type="ORF">G1H19_07940</name>
</gene>
<dbReference type="PANTHER" id="PTHR30137:SF16">
    <property type="entry name" value="BLL0895 PROTEIN"/>
    <property type="match status" value="1"/>
</dbReference>
<sequence length="384" mass="42872">MRIDLHYYGGVPMTDAGNAGPVPTDRRYGNDAVIAGYRNLEHWAQTADRLGYDTMWLTEHHFQYEGYEVTPNLIQFGQHLTSITTRLKSGQAFNVVPQWHPLRLAEDYATADILSRGRMRFGVGRGTVPREAQTLGAVIASGDNAMSAELDQVNRELFEESMEVIKLAWAQERFSYSGKHFTFPPPGIPDRGATVTELTLVPRPLGPVEVYQPMSPGKTLEYVARVGHKGVIALAPPALIKQVWDGYGEIAEQHGRTLRPGQDRTLNIHTHVGRTREDAFRTARDGHDEFCRFLAPYGRFKTYAAADGFAFQPTLEQSVSEQVMAIGSIDDVVDTLGTYRDLLGLEEVMLFPDLPGLTREQMDEQLHLIAEEVLPRLGIRLPAA</sequence>
<evidence type="ECO:0000313" key="7">
    <source>
        <dbReference type="Proteomes" id="UP000470470"/>
    </source>
</evidence>
<comment type="caution">
    <text evidence="6">The sequence shown here is derived from an EMBL/GenBank/DDBJ whole genome shotgun (WGS) entry which is preliminary data.</text>
</comment>